<keyword evidence="2" id="KW-1185">Reference proteome</keyword>
<proteinExistence type="predicted"/>
<protein>
    <submittedName>
        <fullName evidence="1 3">Uncharacterized protein</fullName>
    </submittedName>
</protein>
<accession>A0A183J023</accession>
<evidence type="ECO:0000313" key="3">
    <source>
        <dbReference type="WBParaSite" id="SBAD_0000955201-mRNA-1"/>
    </source>
</evidence>
<reference evidence="3" key="1">
    <citation type="submission" date="2016-06" db="UniProtKB">
        <authorList>
            <consortium name="WormBaseParasite"/>
        </authorList>
    </citation>
    <scope>IDENTIFICATION</scope>
</reference>
<dbReference type="Proteomes" id="UP000270296">
    <property type="component" value="Unassembled WGS sequence"/>
</dbReference>
<sequence length="89" mass="9968">MSDFNYDSVAGIKEECMGIPNITEHVFKKQTLQRKQPQYHNGQSDEMFKEQKSVVVHESSDTDASQTSSARAARFAASKVVLFPGFVLI</sequence>
<evidence type="ECO:0000313" key="1">
    <source>
        <dbReference type="EMBL" id="VDP21972.1"/>
    </source>
</evidence>
<reference evidence="1 2" key="2">
    <citation type="submission" date="2018-11" db="EMBL/GenBank/DDBJ databases">
        <authorList>
            <consortium name="Pathogen Informatics"/>
        </authorList>
    </citation>
    <scope>NUCLEOTIDE SEQUENCE [LARGE SCALE GENOMIC DNA]</scope>
</reference>
<dbReference type="WBParaSite" id="SBAD_0000955201-mRNA-1">
    <property type="protein sequence ID" value="SBAD_0000955201-mRNA-1"/>
    <property type="gene ID" value="SBAD_0000955201"/>
</dbReference>
<organism evidence="3">
    <name type="scientific">Soboliphyme baturini</name>
    <dbReference type="NCBI Taxonomy" id="241478"/>
    <lineage>
        <taxon>Eukaryota</taxon>
        <taxon>Metazoa</taxon>
        <taxon>Ecdysozoa</taxon>
        <taxon>Nematoda</taxon>
        <taxon>Enoplea</taxon>
        <taxon>Dorylaimia</taxon>
        <taxon>Dioctophymatida</taxon>
        <taxon>Dioctophymatoidea</taxon>
        <taxon>Soboliphymatidae</taxon>
        <taxon>Soboliphyme</taxon>
    </lineage>
</organism>
<name>A0A183J023_9BILA</name>
<dbReference type="EMBL" id="UZAM01012462">
    <property type="protein sequence ID" value="VDP21972.1"/>
    <property type="molecule type" value="Genomic_DNA"/>
</dbReference>
<gene>
    <name evidence="1" type="ORF">SBAD_LOCUS9221</name>
</gene>
<evidence type="ECO:0000313" key="2">
    <source>
        <dbReference type="Proteomes" id="UP000270296"/>
    </source>
</evidence>
<dbReference type="AlphaFoldDB" id="A0A183J023"/>